<protein>
    <recommendedName>
        <fullName evidence="3">G domain-containing protein</fullName>
    </recommendedName>
</protein>
<dbReference type="EMBL" id="KN832073">
    <property type="protein sequence ID" value="KIN95212.1"/>
    <property type="molecule type" value="Genomic_DNA"/>
</dbReference>
<keyword evidence="2" id="KW-1185">Reference proteome</keyword>
<dbReference type="OrthoDB" id="391988at2759"/>
<dbReference type="HOGENOM" id="CLU_2819731_0_0_1"/>
<evidence type="ECO:0008006" key="3">
    <source>
        <dbReference type="Google" id="ProtNLM"/>
    </source>
</evidence>
<proteinExistence type="predicted"/>
<dbReference type="InterPro" id="IPR027417">
    <property type="entry name" value="P-loop_NTPase"/>
</dbReference>
<dbReference type="SUPFAM" id="SSF52540">
    <property type="entry name" value="P-loop containing nucleoside triphosphate hydrolases"/>
    <property type="match status" value="1"/>
</dbReference>
<dbReference type="Gene3D" id="3.40.50.300">
    <property type="entry name" value="P-loop containing nucleotide triphosphate hydrolases"/>
    <property type="match status" value="1"/>
</dbReference>
<accession>A0A0C3IDS8</accession>
<feature type="non-terminal residue" evidence="1">
    <location>
        <position position="1"/>
    </location>
</feature>
<sequence length="71" mass="7879">YVQPTTTQISHRYDSFRVLVIGQSGVGKSTLIGQAFGIKQAVAEDEKPGEADIEKEFISPQNDRFVLHDSK</sequence>
<gene>
    <name evidence="1" type="ORF">M404DRAFT_88059</name>
</gene>
<evidence type="ECO:0000313" key="1">
    <source>
        <dbReference type="EMBL" id="KIN95212.1"/>
    </source>
</evidence>
<feature type="non-terminal residue" evidence="1">
    <location>
        <position position="71"/>
    </location>
</feature>
<organism evidence="1 2">
    <name type="scientific">Pisolithus tinctorius Marx 270</name>
    <dbReference type="NCBI Taxonomy" id="870435"/>
    <lineage>
        <taxon>Eukaryota</taxon>
        <taxon>Fungi</taxon>
        <taxon>Dikarya</taxon>
        <taxon>Basidiomycota</taxon>
        <taxon>Agaricomycotina</taxon>
        <taxon>Agaricomycetes</taxon>
        <taxon>Agaricomycetidae</taxon>
        <taxon>Boletales</taxon>
        <taxon>Sclerodermatineae</taxon>
        <taxon>Pisolithaceae</taxon>
        <taxon>Pisolithus</taxon>
    </lineage>
</organism>
<evidence type="ECO:0000313" key="2">
    <source>
        <dbReference type="Proteomes" id="UP000054217"/>
    </source>
</evidence>
<dbReference type="InParanoid" id="A0A0C3IDS8"/>
<name>A0A0C3IDS8_PISTI</name>
<dbReference type="Proteomes" id="UP000054217">
    <property type="component" value="Unassembled WGS sequence"/>
</dbReference>
<reference evidence="1 2" key="1">
    <citation type="submission" date="2014-04" db="EMBL/GenBank/DDBJ databases">
        <authorList>
            <consortium name="DOE Joint Genome Institute"/>
            <person name="Kuo A."/>
            <person name="Kohler A."/>
            <person name="Costa M.D."/>
            <person name="Nagy L.G."/>
            <person name="Floudas D."/>
            <person name="Copeland A."/>
            <person name="Barry K.W."/>
            <person name="Cichocki N."/>
            <person name="Veneault-Fourrey C."/>
            <person name="LaButti K."/>
            <person name="Lindquist E.A."/>
            <person name="Lipzen A."/>
            <person name="Lundell T."/>
            <person name="Morin E."/>
            <person name="Murat C."/>
            <person name="Sun H."/>
            <person name="Tunlid A."/>
            <person name="Henrissat B."/>
            <person name="Grigoriev I.V."/>
            <person name="Hibbett D.S."/>
            <person name="Martin F."/>
            <person name="Nordberg H.P."/>
            <person name="Cantor M.N."/>
            <person name="Hua S.X."/>
        </authorList>
    </citation>
    <scope>NUCLEOTIDE SEQUENCE [LARGE SCALE GENOMIC DNA]</scope>
    <source>
        <strain evidence="1 2">Marx 270</strain>
    </source>
</reference>
<reference evidence="2" key="2">
    <citation type="submission" date="2015-01" db="EMBL/GenBank/DDBJ databases">
        <title>Evolutionary Origins and Diversification of the Mycorrhizal Mutualists.</title>
        <authorList>
            <consortium name="DOE Joint Genome Institute"/>
            <consortium name="Mycorrhizal Genomics Consortium"/>
            <person name="Kohler A."/>
            <person name="Kuo A."/>
            <person name="Nagy L.G."/>
            <person name="Floudas D."/>
            <person name="Copeland A."/>
            <person name="Barry K.W."/>
            <person name="Cichocki N."/>
            <person name="Veneault-Fourrey C."/>
            <person name="LaButti K."/>
            <person name="Lindquist E.A."/>
            <person name="Lipzen A."/>
            <person name="Lundell T."/>
            <person name="Morin E."/>
            <person name="Murat C."/>
            <person name="Riley R."/>
            <person name="Ohm R."/>
            <person name="Sun H."/>
            <person name="Tunlid A."/>
            <person name="Henrissat B."/>
            <person name="Grigoriev I.V."/>
            <person name="Hibbett D.S."/>
            <person name="Martin F."/>
        </authorList>
    </citation>
    <scope>NUCLEOTIDE SEQUENCE [LARGE SCALE GENOMIC DNA]</scope>
    <source>
        <strain evidence="2">Marx 270</strain>
    </source>
</reference>
<dbReference type="AlphaFoldDB" id="A0A0C3IDS8"/>